<accession>A0A7Y9WZ34</accession>
<reference evidence="3 4" key="1">
    <citation type="submission" date="2020-07" db="EMBL/GenBank/DDBJ databases">
        <title>Sequencing the genomes of 1000 actinobacteria strains.</title>
        <authorList>
            <person name="Klenk H.-P."/>
        </authorList>
    </citation>
    <scope>NUCLEOTIDE SEQUENCE [LARGE SCALE GENOMIC DNA]</scope>
    <source>
        <strain evidence="3 4">DSM 45876</strain>
    </source>
</reference>
<evidence type="ECO:0000313" key="4">
    <source>
        <dbReference type="Proteomes" id="UP000523545"/>
    </source>
</evidence>
<dbReference type="GO" id="GO:0009103">
    <property type="term" value="P:lipopolysaccharide biosynthetic process"/>
    <property type="evidence" value="ECO:0007669"/>
    <property type="project" value="TreeGrafter"/>
</dbReference>
<keyword evidence="4" id="KW-1185">Reference proteome</keyword>
<dbReference type="EMBL" id="JACCHK010000001">
    <property type="protein sequence ID" value="NYH41450.1"/>
    <property type="molecule type" value="Genomic_DNA"/>
</dbReference>
<comment type="caution">
    <text evidence="3">The sequence shown here is derived from an EMBL/GenBank/DDBJ whole genome shotgun (WGS) entry which is preliminary data.</text>
</comment>
<dbReference type="PANTHER" id="PTHR46401:SF2">
    <property type="entry name" value="GLYCOSYLTRANSFERASE WBBK-RELATED"/>
    <property type="match status" value="1"/>
</dbReference>
<evidence type="ECO:0000313" key="3">
    <source>
        <dbReference type="EMBL" id="NYH41450.1"/>
    </source>
</evidence>
<keyword evidence="1 3" id="KW-0808">Transferase</keyword>
<proteinExistence type="predicted"/>
<evidence type="ECO:0000256" key="1">
    <source>
        <dbReference type="ARBA" id="ARBA00022679"/>
    </source>
</evidence>
<dbReference type="PANTHER" id="PTHR46401">
    <property type="entry name" value="GLYCOSYLTRANSFERASE WBBK-RELATED"/>
    <property type="match status" value="1"/>
</dbReference>
<dbReference type="Proteomes" id="UP000523545">
    <property type="component" value="Unassembled WGS sequence"/>
</dbReference>
<dbReference type="CDD" id="cd03801">
    <property type="entry name" value="GT4_PimA-like"/>
    <property type="match status" value="1"/>
</dbReference>
<gene>
    <name evidence="3" type="ORF">HNR22_001177</name>
</gene>
<dbReference type="InterPro" id="IPR001296">
    <property type="entry name" value="Glyco_trans_1"/>
</dbReference>
<name>A0A7Y9WZ34_9ACTN</name>
<protein>
    <submittedName>
        <fullName evidence="3">Glycosyltransferase involved in cell wall biosynthesis</fullName>
    </submittedName>
</protein>
<organism evidence="3 4">
    <name type="scientific">Micromonospora jinlongensis</name>
    <dbReference type="NCBI Taxonomy" id="1287877"/>
    <lineage>
        <taxon>Bacteria</taxon>
        <taxon>Bacillati</taxon>
        <taxon>Actinomycetota</taxon>
        <taxon>Actinomycetes</taxon>
        <taxon>Micromonosporales</taxon>
        <taxon>Micromonosporaceae</taxon>
        <taxon>Micromonospora</taxon>
    </lineage>
</organism>
<dbReference type="AlphaFoldDB" id="A0A7Y9WZ34"/>
<dbReference type="Gene3D" id="3.40.50.2000">
    <property type="entry name" value="Glycogen Phosphorylase B"/>
    <property type="match status" value="2"/>
</dbReference>
<dbReference type="GO" id="GO:0016757">
    <property type="term" value="F:glycosyltransferase activity"/>
    <property type="evidence" value="ECO:0007669"/>
    <property type="project" value="InterPro"/>
</dbReference>
<sequence>MIDAGRTASTGGSDTTFRTVHVVLPGDIDDVATPSGGNTYDRRVCAGLGEHGWSVREHPVPGAWPDPGPVDRANLAELLDATPDDAVVLLDGLIASAVPDLLAPHARRLRLVVLVHLPFDDEAEARALTTARAVVTTSDWTRRHLVTRHPALADRIRAAPPGVRPAPPAHGSVTGDRLLCVAAVTHHKGHDVLVDALSTLVGLRWSMVCAGTLVREPDLVRRLRERLTGAGLTERVRLAGPLTGAALDAAYADADLLVLPSRGETYGMVVTEALARGLPVLTTEVGGLPEALGHAPGGDRPGLLVAPDDPAALANALTRWLTDDPLRARLRRAALARRDTLTDWPVTTALLAAALEEVAG</sequence>
<evidence type="ECO:0000259" key="2">
    <source>
        <dbReference type="Pfam" id="PF00534"/>
    </source>
</evidence>
<dbReference type="Pfam" id="PF00534">
    <property type="entry name" value="Glycos_transf_1"/>
    <property type="match status" value="1"/>
</dbReference>
<dbReference type="SUPFAM" id="SSF53756">
    <property type="entry name" value="UDP-Glycosyltransferase/glycogen phosphorylase"/>
    <property type="match status" value="1"/>
</dbReference>
<feature type="domain" description="Glycosyl transferase family 1" evidence="2">
    <location>
        <begin position="177"/>
        <end position="334"/>
    </location>
</feature>